<name>A0A1H2WMP8_9BACL</name>
<sequence length="253" mass="29204">MSIFTKALASLGVGNAKVDTRLRQTQFRQGEYIEGEVHIQGGQVAQEIDEIYLYLVVLYQHERNQQEYVMEEYRLSEVFTVAPQETRVIPFEIRLPYDTPVTTGGCPVYLKTGLDIKRAVDPDDNDGIEVLPHPLVEKVLSVIEKVGFQLVEIDFEFENYYSRHPFIQEFEFKPTGDLRGLLDEIEVMFYIGEKEVEVILQLDRKATDLMSSLEEALELDQRTLRLSVNEQDVTGGTEDLQKKIDDLIRHHVH</sequence>
<proteinExistence type="predicted"/>
<keyword evidence="2" id="KW-1185">Reference proteome</keyword>
<reference evidence="1 2" key="1">
    <citation type="submission" date="2016-10" db="EMBL/GenBank/DDBJ databases">
        <authorList>
            <person name="de Groot N.N."/>
        </authorList>
    </citation>
    <scope>NUCLEOTIDE SEQUENCE [LARGE SCALE GENOMIC DNA]</scope>
    <source>
        <strain evidence="1 2">DSM 45610</strain>
    </source>
</reference>
<dbReference type="AlphaFoldDB" id="A0A1H2WMP8"/>
<organism evidence="1 2">
    <name type="scientific">Marininema mesophilum</name>
    <dbReference type="NCBI Taxonomy" id="1048340"/>
    <lineage>
        <taxon>Bacteria</taxon>
        <taxon>Bacillati</taxon>
        <taxon>Bacillota</taxon>
        <taxon>Bacilli</taxon>
        <taxon>Bacillales</taxon>
        <taxon>Thermoactinomycetaceae</taxon>
        <taxon>Marininema</taxon>
    </lineage>
</organism>
<accession>A0A1H2WMP8</accession>
<dbReference type="PANTHER" id="PTHR40053:SF1">
    <property type="entry name" value="SPORULATION-CONTROL PROTEIN SPO0M"/>
    <property type="match status" value="1"/>
</dbReference>
<protein>
    <submittedName>
        <fullName evidence="1">Sporulation-control protein</fullName>
    </submittedName>
</protein>
<dbReference type="RefSeq" id="WP_091738833.1">
    <property type="nucleotide sequence ID" value="NZ_FNNQ01000006.1"/>
</dbReference>
<dbReference type="InterPro" id="IPR009776">
    <property type="entry name" value="Spore_0_M"/>
</dbReference>
<dbReference type="EMBL" id="FNNQ01000006">
    <property type="protein sequence ID" value="SDW81756.1"/>
    <property type="molecule type" value="Genomic_DNA"/>
</dbReference>
<dbReference type="OrthoDB" id="2351239at2"/>
<evidence type="ECO:0000313" key="2">
    <source>
        <dbReference type="Proteomes" id="UP000198534"/>
    </source>
</evidence>
<dbReference type="Pfam" id="PF07070">
    <property type="entry name" value="Spo0M"/>
    <property type="match status" value="1"/>
</dbReference>
<evidence type="ECO:0000313" key="1">
    <source>
        <dbReference type="EMBL" id="SDW81756.1"/>
    </source>
</evidence>
<dbReference type="PANTHER" id="PTHR40053">
    <property type="entry name" value="SPORULATION-CONTROL PROTEIN SPO0M"/>
    <property type="match status" value="1"/>
</dbReference>
<dbReference type="Proteomes" id="UP000198534">
    <property type="component" value="Unassembled WGS sequence"/>
</dbReference>
<gene>
    <name evidence="1" type="ORF">SAMN05444487_106180</name>
</gene>
<dbReference type="STRING" id="1048340.SAMN05444487_106180"/>